<protein>
    <submittedName>
        <fullName evidence="1">Uncharacterized protein</fullName>
    </submittedName>
</protein>
<comment type="caution">
    <text evidence="1">The sequence shown here is derived from an EMBL/GenBank/DDBJ whole genome shotgun (WGS) entry which is preliminary data.</text>
</comment>
<evidence type="ECO:0000313" key="2">
    <source>
        <dbReference type="Proteomes" id="UP000663792"/>
    </source>
</evidence>
<dbReference type="AlphaFoldDB" id="A0A939C096"/>
<dbReference type="EMBL" id="JAERWK010000003">
    <property type="protein sequence ID" value="MBM9465942.1"/>
    <property type="molecule type" value="Genomic_DNA"/>
</dbReference>
<evidence type="ECO:0000313" key="1">
    <source>
        <dbReference type="EMBL" id="MBM9465942.1"/>
    </source>
</evidence>
<accession>A0A939C096</accession>
<keyword evidence="2" id="KW-1185">Reference proteome</keyword>
<gene>
    <name evidence="1" type="ORF">JL106_01445</name>
</gene>
<name>A0A939C096_9ACTN</name>
<dbReference type="RefSeq" id="WP_205258901.1">
    <property type="nucleotide sequence ID" value="NZ_JAERWK010000003.1"/>
</dbReference>
<dbReference type="Proteomes" id="UP000663792">
    <property type="component" value="Unassembled WGS sequence"/>
</dbReference>
<sequence length="65" mass="7253">MLLPFEYVCTNRGRKSPVADDHSAADRERLSIVLAWMIAPERPTRWSARHMRALGGVLTAIGVCC</sequence>
<reference evidence="1" key="1">
    <citation type="submission" date="2021-01" db="EMBL/GenBank/DDBJ databases">
        <title>YIM 132084 draft genome.</title>
        <authorList>
            <person name="An D."/>
        </authorList>
    </citation>
    <scope>NUCLEOTIDE SEQUENCE</scope>
    <source>
        <strain evidence="1">YIM 132084</strain>
    </source>
</reference>
<organism evidence="1 2">
    <name type="scientific">Nakamurella leprariae</name>
    <dbReference type="NCBI Taxonomy" id="2803911"/>
    <lineage>
        <taxon>Bacteria</taxon>
        <taxon>Bacillati</taxon>
        <taxon>Actinomycetota</taxon>
        <taxon>Actinomycetes</taxon>
        <taxon>Nakamurellales</taxon>
        <taxon>Nakamurellaceae</taxon>
        <taxon>Nakamurella</taxon>
    </lineage>
</organism>
<proteinExistence type="predicted"/>